<dbReference type="RefSeq" id="WP_306876430.1">
    <property type="nucleotide sequence ID" value="NZ_JAUSRB010000005.1"/>
</dbReference>
<dbReference type="EMBL" id="JAUSRB010000005">
    <property type="protein sequence ID" value="MDP9870477.1"/>
    <property type="molecule type" value="Genomic_DNA"/>
</dbReference>
<sequence>MARAKKKTAAPPAVVRHRPKVVRAVDGTGTVYRLVCPCGTTGREWYGRGPAQEELERHLAALPVVPAAQQCQAPRRHDRRAWEPCLVCELQTALFDLEVAR</sequence>
<evidence type="ECO:0000313" key="1">
    <source>
        <dbReference type="EMBL" id="MDP9870477.1"/>
    </source>
</evidence>
<protein>
    <submittedName>
        <fullName evidence="1">Uncharacterized protein</fullName>
    </submittedName>
</protein>
<dbReference type="Proteomes" id="UP001230426">
    <property type="component" value="Unassembled WGS sequence"/>
</dbReference>
<reference evidence="1 2" key="1">
    <citation type="submission" date="2023-07" db="EMBL/GenBank/DDBJ databases">
        <title>Sequencing the genomes of 1000 actinobacteria strains.</title>
        <authorList>
            <person name="Klenk H.-P."/>
        </authorList>
    </citation>
    <scope>NUCLEOTIDE SEQUENCE [LARGE SCALE GENOMIC DNA]</scope>
    <source>
        <strain evidence="1 2">DSM 44109</strain>
    </source>
</reference>
<evidence type="ECO:0000313" key="2">
    <source>
        <dbReference type="Proteomes" id="UP001230426"/>
    </source>
</evidence>
<gene>
    <name evidence="1" type="ORF">J2S55_009815</name>
</gene>
<proteinExistence type="predicted"/>
<comment type="caution">
    <text evidence="1">The sequence shown here is derived from an EMBL/GenBank/DDBJ whole genome shotgun (WGS) entry which is preliminary data.</text>
</comment>
<accession>A0ABT9RMF4</accession>
<organism evidence="1 2">
    <name type="scientific">Streptosporangium brasiliense</name>
    <dbReference type="NCBI Taxonomy" id="47480"/>
    <lineage>
        <taxon>Bacteria</taxon>
        <taxon>Bacillati</taxon>
        <taxon>Actinomycetota</taxon>
        <taxon>Actinomycetes</taxon>
        <taxon>Streptosporangiales</taxon>
        <taxon>Streptosporangiaceae</taxon>
        <taxon>Streptosporangium</taxon>
    </lineage>
</organism>
<name>A0ABT9RMF4_9ACTN</name>
<keyword evidence="2" id="KW-1185">Reference proteome</keyword>